<gene>
    <name evidence="1" type="ORF">CLUMA_CG008868</name>
</gene>
<protein>
    <submittedName>
        <fullName evidence="1">CLUMA_CG008868, isoform A</fullName>
    </submittedName>
</protein>
<evidence type="ECO:0000313" key="2">
    <source>
        <dbReference type="Proteomes" id="UP000183832"/>
    </source>
</evidence>
<dbReference type="AlphaFoldDB" id="A0A1J1I555"/>
<evidence type="ECO:0000313" key="1">
    <source>
        <dbReference type="EMBL" id="CRK95315.1"/>
    </source>
</evidence>
<name>A0A1J1I555_9DIPT</name>
<dbReference type="Proteomes" id="UP000183832">
    <property type="component" value="Unassembled WGS sequence"/>
</dbReference>
<dbReference type="EMBL" id="CVRI01000041">
    <property type="protein sequence ID" value="CRK95315.1"/>
    <property type="molecule type" value="Genomic_DNA"/>
</dbReference>
<sequence length="88" mass="10718">MRWREKNVFIGQRTANFFTSKNKQIRFKGFITFLDTPHFGYIIKLRFYYVVVTNDMRVKNKCLIGDEIEHTDGYEIIFAHRNQLKHWS</sequence>
<reference evidence="1 2" key="1">
    <citation type="submission" date="2015-04" db="EMBL/GenBank/DDBJ databases">
        <authorList>
            <person name="Syromyatnikov M.Y."/>
            <person name="Popov V.N."/>
        </authorList>
    </citation>
    <scope>NUCLEOTIDE SEQUENCE [LARGE SCALE GENOMIC DNA]</scope>
</reference>
<proteinExistence type="predicted"/>
<organism evidence="1 2">
    <name type="scientific">Clunio marinus</name>
    <dbReference type="NCBI Taxonomy" id="568069"/>
    <lineage>
        <taxon>Eukaryota</taxon>
        <taxon>Metazoa</taxon>
        <taxon>Ecdysozoa</taxon>
        <taxon>Arthropoda</taxon>
        <taxon>Hexapoda</taxon>
        <taxon>Insecta</taxon>
        <taxon>Pterygota</taxon>
        <taxon>Neoptera</taxon>
        <taxon>Endopterygota</taxon>
        <taxon>Diptera</taxon>
        <taxon>Nematocera</taxon>
        <taxon>Chironomoidea</taxon>
        <taxon>Chironomidae</taxon>
        <taxon>Clunio</taxon>
    </lineage>
</organism>
<keyword evidence="2" id="KW-1185">Reference proteome</keyword>
<accession>A0A1J1I555</accession>